<proteinExistence type="predicted"/>
<gene>
    <name evidence="3" type="ORF">UW52_C0025G0004</name>
</gene>
<dbReference type="InterPro" id="IPR037221">
    <property type="entry name" value="H-type_lectin_dom_sf"/>
</dbReference>
<dbReference type="EMBL" id="LCIQ01000025">
    <property type="protein sequence ID" value="KKT60507.1"/>
    <property type="molecule type" value="Genomic_DNA"/>
</dbReference>
<dbReference type="PATRIC" id="fig|1618437.3.peg.615"/>
<reference evidence="3 4" key="1">
    <citation type="journal article" date="2015" name="Nature">
        <title>rRNA introns, odd ribosomes, and small enigmatic genomes across a large radiation of phyla.</title>
        <authorList>
            <person name="Brown C.T."/>
            <person name="Hug L.A."/>
            <person name="Thomas B.C."/>
            <person name="Sharon I."/>
            <person name="Castelle C.J."/>
            <person name="Singh A."/>
            <person name="Wilkins M.J."/>
            <person name="Williams K.H."/>
            <person name="Banfield J.F."/>
        </authorList>
    </citation>
    <scope>NUCLEOTIDE SEQUENCE [LARGE SCALE GENOMIC DNA]</scope>
</reference>
<evidence type="ECO:0000256" key="1">
    <source>
        <dbReference type="SAM" id="MobiDB-lite"/>
    </source>
</evidence>
<feature type="compositionally biased region" description="Polar residues" evidence="1">
    <location>
        <begin position="340"/>
        <end position="353"/>
    </location>
</feature>
<evidence type="ECO:0000313" key="4">
    <source>
        <dbReference type="Proteomes" id="UP000034521"/>
    </source>
</evidence>
<accession>A0A0G1KW00</accession>
<comment type="caution">
    <text evidence="3">The sequence shown here is derived from an EMBL/GenBank/DDBJ whole genome shotgun (WGS) entry which is preliminary data.</text>
</comment>
<dbReference type="Proteomes" id="UP000034521">
    <property type="component" value="Unassembled WGS sequence"/>
</dbReference>
<evidence type="ECO:0000313" key="3">
    <source>
        <dbReference type="EMBL" id="KKT60507.1"/>
    </source>
</evidence>
<protein>
    <submittedName>
        <fullName evidence="3">Cell wall surface anchor family protein</fullName>
    </submittedName>
</protein>
<dbReference type="Pfam" id="PF13884">
    <property type="entry name" value="Peptidase_S74"/>
    <property type="match status" value="1"/>
</dbReference>
<feature type="compositionally biased region" description="Polar residues" evidence="1">
    <location>
        <begin position="325"/>
        <end position="334"/>
    </location>
</feature>
<feature type="compositionally biased region" description="Low complexity" evidence="1">
    <location>
        <begin position="558"/>
        <end position="592"/>
    </location>
</feature>
<dbReference type="InterPro" id="IPR030392">
    <property type="entry name" value="S74_ICA"/>
</dbReference>
<sequence>MGIGNTAPAGLLQVGSSATASFVVTSAGHVGIGTTSPGTLLDIGNAADTGSLRVEGTILDINSLDFIGAGGMSSGGSSDLTLTAGGGDVFFSNTTTLNIGGNGTDVAYNIIGDTNAGASSRMNSDDDFLIEGDFDVLGTTYMNGNVGIGTTAPTDKLDVSGGVKVGSGYAGIGTTAPANGMIIQGNVGIGTTQPGYTFQVQVDASNQGHVNPDGSWSNGSDARIKTNVLTLTKGLGTVMGLRPVTYNSISDPTGERMGLLVGFIAQEVEESFPEAVDTDPVTGYKSISYTKFIPLLTSAIQEQEQKLALQEFTLSKVEGALRSWISESDSQQKTPPAESSLDSNSDELQPNLSSPYSIATSTPEFNIVSLASFSGSLSGATLSGYQSVPGFAGFLSGHDLPRTLATWLTDLVIDGYTLFRKSVVFAQSVLFQSPVHFLGSVFIHGHVMVGGDTAGIAVISQYTDTVSVLFSQPYEAPPLVTVSLTLKSATDSAAFLDEGHRAVVTDVSEKGFAIHVPEPALRDYEYNWVAISVKNPVVTKSSTYMSEVMAGHQTESGSAATPSASLTPAPTSASTVMPTPSSDSVASSSATP</sequence>
<feature type="domain" description="Peptidase S74" evidence="2">
    <location>
        <begin position="220"/>
        <end position="314"/>
    </location>
</feature>
<dbReference type="SUPFAM" id="SSF141086">
    <property type="entry name" value="Agglutinin HPA-like"/>
    <property type="match status" value="1"/>
</dbReference>
<feature type="region of interest" description="Disordered" evidence="1">
    <location>
        <begin position="553"/>
        <end position="592"/>
    </location>
</feature>
<name>A0A0G1KW00_9BACT</name>
<organism evidence="3 4">
    <name type="scientific">Candidatus Gottesmanbacteria bacterium GW2011_GWA1_44_24b</name>
    <dbReference type="NCBI Taxonomy" id="1618437"/>
    <lineage>
        <taxon>Bacteria</taxon>
        <taxon>Candidatus Gottesmaniibacteriota</taxon>
    </lineage>
</organism>
<dbReference type="PROSITE" id="PS51688">
    <property type="entry name" value="ICA"/>
    <property type="match status" value="1"/>
</dbReference>
<dbReference type="AlphaFoldDB" id="A0A0G1KW00"/>
<evidence type="ECO:0000259" key="2">
    <source>
        <dbReference type="PROSITE" id="PS51688"/>
    </source>
</evidence>
<feature type="region of interest" description="Disordered" evidence="1">
    <location>
        <begin position="325"/>
        <end position="353"/>
    </location>
</feature>